<dbReference type="KEGG" id="cbv:U729_371"/>
<dbReference type="EMBL" id="CP006905">
    <property type="protein sequence ID" value="AIY84948.1"/>
    <property type="molecule type" value="Genomic_DNA"/>
</dbReference>
<dbReference type="HOGENOM" id="CLU_851796_0_0_9"/>
<evidence type="ECO:0000313" key="1">
    <source>
        <dbReference type="EMBL" id="AIY84948.1"/>
    </source>
</evidence>
<evidence type="ECO:0000313" key="2">
    <source>
        <dbReference type="Proteomes" id="UP000030635"/>
    </source>
</evidence>
<protein>
    <submittedName>
        <fullName evidence="1">Uncharacterized protein</fullName>
    </submittedName>
</protein>
<organism evidence="1 2">
    <name type="scientific">Clostridium baratii str. Sullivan</name>
    <dbReference type="NCBI Taxonomy" id="1415775"/>
    <lineage>
        <taxon>Bacteria</taxon>
        <taxon>Bacillati</taxon>
        <taxon>Bacillota</taxon>
        <taxon>Clostridia</taxon>
        <taxon>Eubacteriales</taxon>
        <taxon>Clostridiaceae</taxon>
        <taxon>Clostridium</taxon>
    </lineage>
</organism>
<gene>
    <name evidence="1" type="ORF">U729_371</name>
</gene>
<keyword evidence="2" id="KW-1185">Reference proteome</keyword>
<reference evidence="1 2" key="1">
    <citation type="journal article" date="2015" name="Infect. Genet. Evol.">
        <title>Genomic sequences of six botulinum neurotoxin-producing strains representing three clostridial species illustrate the mobility and diversity of botulinum neurotoxin genes.</title>
        <authorList>
            <person name="Smith T.J."/>
            <person name="Hill K.K."/>
            <person name="Xie G."/>
            <person name="Foley B.T."/>
            <person name="Williamson C.H."/>
            <person name="Foster J.T."/>
            <person name="Johnson S.L."/>
            <person name="Chertkov O."/>
            <person name="Teshima H."/>
            <person name="Gibbons H.S."/>
            <person name="Johnsky L.A."/>
            <person name="Karavis M.A."/>
            <person name="Smith L.A."/>
        </authorList>
    </citation>
    <scope>NUCLEOTIDE SEQUENCE [LARGE SCALE GENOMIC DNA]</scope>
    <source>
        <strain evidence="1">Sullivan</strain>
    </source>
</reference>
<dbReference type="RefSeq" id="WP_039311222.1">
    <property type="nucleotide sequence ID" value="NZ_CP006905.1"/>
</dbReference>
<proteinExistence type="predicted"/>
<dbReference type="eggNOG" id="ENOG503026V">
    <property type="taxonomic scope" value="Bacteria"/>
</dbReference>
<sequence>MKKIIIAILCIILSGTIYFFIMGDKKINNENKEHKNFKQTLIRSDGTIYGEKDRDWQLEFNIVDDDINNELVLNKNIEDIYILENNNTKINLKNYEIIDNQKEEKYVLRKLKCEFDNKYGDKINLNKLVIKYLDEKEKEFNIGNLNLENKNSGENKTNYKLAYDNSQNLIPIVDERIDFSGMVIKLGEQNYKKINVEKINLDVEGIGIDYNNIKVINNYDEKNKVQNNIINNTKYIIGNKNDEEFKGLNLDFGDSKMVCIVLPFKFNENFEKEKIIYNINPKLTLEANGVEEILINDNGISNDFMFDGDNLLDEEKLIEQLNREGI</sequence>
<dbReference type="Proteomes" id="UP000030635">
    <property type="component" value="Chromosome"/>
</dbReference>
<dbReference type="AlphaFoldDB" id="A0A0A7FZC2"/>
<accession>A0A0A7FZC2</accession>
<name>A0A0A7FZC2_9CLOT</name>